<organism evidence="2 3">
    <name type="scientific">Micromonospora humida</name>
    <dbReference type="NCBI Taxonomy" id="2809018"/>
    <lineage>
        <taxon>Bacteria</taxon>
        <taxon>Bacillati</taxon>
        <taxon>Actinomycetota</taxon>
        <taxon>Actinomycetes</taxon>
        <taxon>Micromonosporales</taxon>
        <taxon>Micromonosporaceae</taxon>
        <taxon>Micromonospora</taxon>
    </lineage>
</organism>
<name>A0ABS2J0P3_9ACTN</name>
<reference evidence="2 3" key="1">
    <citation type="submission" date="2021-02" db="EMBL/GenBank/DDBJ databases">
        <authorList>
            <person name="Ra J.-S."/>
        </authorList>
    </citation>
    <scope>NUCLEOTIDE SEQUENCE [LARGE SCALE GENOMIC DNA]</scope>
    <source>
        <strain evidence="2 3">MMS20-R1-14</strain>
    </source>
</reference>
<accession>A0ABS2J0P3</accession>
<evidence type="ECO:0000313" key="2">
    <source>
        <dbReference type="EMBL" id="MBM7079126.1"/>
    </source>
</evidence>
<comment type="caution">
    <text evidence="2">The sequence shown here is derived from an EMBL/GenBank/DDBJ whole genome shotgun (WGS) entry which is preliminary data.</text>
</comment>
<feature type="compositionally biased region" description="Basic and acidic residues" evidence="1">
    <location>
        <begin position="15"/>
        <end position="24"/>
    </location>
</feature>
<sequence>MFGKKSTVPNTITDRQADDLERRAQKANPSWFSDKAIKRRKASSAQQDKADQS</sequence>
<feature type="region of interest" description="Disordered" evidence="1">
    <location>
        <begin position="1"/>
        <end position="53"/>
    </location>
</feature>
<evidence type="ECO:0000256" key="1">
    <source>
        <dbReference type="SAM" id="MobiDB-lite"/>
    </source>
</evidence>
<gene>
    <name evidence="2" type="ORF">JQX11_22645</name>
</gene>
<dbReference type="EMBL" id="JAFEUC010000012">
    <property type="protein sequence ID" value="MBM7079126.1"/>
    <property type="molecule type" value="Genomic_DNA"/>
</dbReference>
<protein>
    <submittedName>
        <fullName evidence="2">Uncharacterized protein</fullName>
    </submittedName>
</protein>
<dbReference type="Proteomes" id="UP001518872">
    <property type="component" value="Unassembled WGS sequence"/>
</dbReference>
<keyword evidence="3" id="KW-1185">Reference proteome</keyword>
<evidence type="ECO:0000313" key="3">
    <source>
        <dbReference type="Proteomes" id="UP001518872"/>
    </source>
</evidence>
<dbReference type="RefSeq" id="WP_204926996.1">
    <property type="nucleotide sequence ID" value="NZ_JAFEUC010000012.1"/>
</dbReference>
<proteinExistence type="predicted"/>